<dbReference type="Gene3D" id="3.90.70.10">
    <property type="entry name" value="Cysteine proteinases"/>
    <property type="match status" value="1"/>
</dbReference>
<dbReference type="InterPro" id="IPR044635">
    <property type="entry name" value="UBP14-like"/>
</dbReference>
<keyword evidence="7" id="KW-0175">Coiled coil</keyword>
<dbReference type="InterPro" id="IPR001394">
    <property type="entry name" value="Peptidase_C19_UCH"/>
</dbReference>
<dbReference type="InterPro" id="IPR028889">
    <property type="entry name" value="USP"/>
</dbReference>
<evidence type="ECO:0000256" key="4">
    <source>
        <dbReference type="ARBA" id="ARBA00022801"/>
    </source>
</evidence>
<proteinExistence type="inferred from homology"/>
<dbReference type="GO" id="GO:0043161">
    <property type="term" value="P:proteasome-mediated ubiquitin-dependent protein catabolic process"/>
    <property type="evidence" value="ECO:0007669"/>
    <property type="project" value="InterPro"/>
</dbReference>
<evidence type="ECO:0000256" key="1">
    <source>
        <dbReference type="ARBA" id="ARBA00000707"/>
    </source>
</evidence>
<dbReference type="Proteomes" id="UP000022910">
    <property type="component" value="Unassembled WGS sequence"/>
</dbReference>
<dbReference type="PANTHER" id="PTHR43982:SF6">
    <property type="entry name" value="UBIQUITIN CARBOXYL-TERMINAL HYDROLASE 2-RELATED"/>
    <property type="match status" value="1"/>
</dbReference>
<dbReference type="PANTHER" id="PTHR43982">
    <property type="entry name" value="UBIQUITIN CARBOXYL-TERMINAL HYDROLASE"/>
    <property type="match status" value="1"/>
</dbReference>
<dbReference type="STRING" id="1432141.A0A015KXZ2"/>
<dbReference type="Pfam" id="PF00443">
    <property type="entry name" value="UCH"/>
    <property type="match status" value="1"/>
</dbReference>
<dbReference type="PROSITE" id="PS00973">
    <property type="entry name" value="USP_2"/>
    <property type="match status" value="1"/>
</dbReference>
<dbReference type="GO" id="GO:0070628">
    <property type="term" value="F:proteasome binding"/>
    <property type="evidence" value="ECO:0007669"/>
    <property type="project" value="TreeGrafter"/>
</dbReference>
<feature type="coiled-coil region" evidence="7">
    <location>
        <begin position="788"/>
        <end position="822"/>
    </location>
</feature>
<dbReference type="InterPro" id="IPR018200">
    <property type="entry name" value="USP_CS"/>
</dbReference>
<keyword evidence="4 6" id="KW-0378">Hydrolase</keyword>
<feature type="region of interest" description="Disordered" evidence="8">
    <location>
        <begin position="527"/>
        <end position="563"/>
    </location>
</feature>
<dbReference type="EC" id="3.4.19.12" evidence="6"/>
<evidence type="ECO:0000256" key="3">
    <source>
        <dbReference type="ARBA" id="ARBA00022786"/>
    </source>
</evidence>
<keyword evidence="5 6" id="KW-0788">Thiol protease</keyword>
<keyword evidence="2 6" id="KW-0645">Protease</keyword>
<dbReference type="SUPFAM" id="SSF54001">
    <property type="entry name" value="Cysteine proteinases"/>
    <property type="match status" value="1"/>
</dbReference>
<comment type="caution">
    <text evidence="10">The sequence shown here is derived from an EMBL/GenBank/DDBJ whole genome shotgun (WGS) entry which is preliminary data.</text>
</comment>
<name>A0A015KXZ2_RHIIW</name>
<dbReference type="GO" id="GO:0061136">
    <property type="term" value="P:regulation of proteasomal protein catabolic process"/>
    <property type="evidence" value="ECO:0007669"/>
    <property type="project" value="TreeGrafter"/>
</dbReference>
<dbReference type="EMBL" id="JEMT01015376">
    <property type="protein sequence ID" value="EXX72434.1"/>
    <property type="molecule type" value="Genomic_DNA"/>
</dbReference>
<keyword evidence="3 6" id="KW-0833">Ubl conjugation pathway</keyword>
<dbReference type="OrthoDB" id="2420415at2759"/>
<reference evidence="10 11" key="1">
    <citation type="submission" date="2014-02" db="EMBL/GenBank/DDBJ databases">
        <title>Single nucleus genome sequencing reveals high similarity among nuclei of an endomycorrhizal fungus.</title>
        <authorList>
            <person name="Lin K."/>
            <person name="Geurts R."/>
            <person name="Zhang Z."/>
            <person name="Limpens E."/>
            <person name="Saunders D.G."/>
            <person name="Mu D."/>
            <person name="Pang E."/>
            <person name="Cao H."/>
            <person name="Cha H."/>
            <person name="Lin T."/>
            <person name="Zhou Q."/>
            <person name="Shang Y."/>
            <person name="Li Y."/>
            <person name="Ivanov S."/>
            <person name="Sharma T."/>
            <person name="Velzen R.V."/>
            <person name="Ruijter N.D."/>
            <person name="Aanen D.K."/>
            <person name="Win J."/>
            <person name="Kamoun S."/>
            <person name="Bisseling T."/>
            <person name="Huang S."/>
        </authorList>
    </citation>
    <scope>NUCLEOTIDE SEQUENCE [LARGE SCALE GENOMIC DNA]</scope>
    <source>
        <strain evidence="11">DAOM197198w</strain>
    </source>
</reference>
<comment type="catalytic activity">
    <reaction evidence="1 6">
        <text>Thiol-dependent hydrolysis of ester, thioester, amide, peptide and isopeptide bonds formed by the C-terminal Gly of ubiquitin (a 76-residue protein attached to proteins as an intracellular targeting signal).</text>
        <dbReference type="EC" id="3.4.19.12"/>
    </reaction>
</comment>
<dbReference type="InterPro" id="IPR025305">
    <property type="entry name" value="UCH_repeat_domain"/>
</dbReference>
<dbReference type="OMA" id="ANVYKSN"/>
<evidence type="ECO:0000313" key="10">
    <source>
        <dbReference type="EMBL" id="EXX72434.1"/>
    </source>
</evidence>
<evidence type="ECO:0000259" key="9">
    <source>
        <dbReference type="PROSITE" id="PS50235"/>
    </source>
</evidence>
<dbReference type="Pfam" id="PF13446">
    <property type="entry name" value="RPT"/>
    <property type="match status" value="2"/>
</dbReference>
<feature type="region of interest" description="Disordered" evidence="8">
    <location>
        <begin position="592"/>
        <end position="618"/>
    </location>
</feature>
<sequence>MSQNPPPLPPRPNNMDTSEHMEFSALGKTPPAWLHDLIRYNPGEDHQHEFYLSIEFDNDVETVFLCQECHYWFFLTTTPNAIMEQSNCGFENTLHHLHTTTTTKTSISAKCCVCNLAVNIEIKEPFIDLRLFNDLGKLRKHSYANAIKHAEFEYKTNLIDTIESMIKILSNIIDEDLQTLEFNCNNFEMDKVSQALFEKLGFKLIDDSLNPPDFPLSDDEKRNIKLTREELLMISYKLNKYSKYSAKKPYEKLNNVLGTSYKALFADCSNFDPESGYSLHSSCFILGCVPDMDDQTLIWAYNLGVQEVPEKAPEYLQAIYEMSKERKSEALEELVAVEKSKGRFHEEDIKEAYKCLNVGDVDGSTVSDEFLIDTYSVLNTDNPSSRAKYREALNIIGKARNSTKILRSVNEGPVNEMPDYLLEMPVGLDNIGNTCYLNSLLQYYFTIRQLRTAVLATDSSGSNGYELDWQSITIGHRKVSKSEVKRAKQFVNLLRGLFVNLIHTTQRSISPDIDLAYLALVNAKNDDDEYKDTSKSPMDDNKMAIDDSSPGPSSSKTVDNGNSDIYTVSEEVTVEIEGTALSVDDRIVPDHFYNESNTSHSLKGKEKENTGPELSSDFYNTSKEDKLRAASEMLLGRQQDVTECMDNVMFQLEAALKSLPMTDENGDEQNIIKSLFYGQTRQILHKKQNSGELLTKEESFNHLIVVAADGRDLYDGLDVYFDASLVDYDGTQVIREVTITKIPPILQIHVQRVQFDRSTSNIYKSNAFLRFDKVIYLDRYLDKNYELLKQRRQEAHNWKQDIDRLQAELNDYEQDKTTRLSKVDLLKLTADFIHDEMKNDIIDENSLVAVEQESNLVKEESEGRLQLKYHNKISQLKSQLSQHYQDLQECAYRLHAVFIHSGQANFGHYWIYIFDFEKDRWLKFNDSYITEVVDHEVFADTTGSSANPYCMVYVRAQEAKELVETVCRQTN</sequence>
<feature type="domain" description="USP" evidence="9">
    <location>
        <begin position="426"/>
        <end position="956"/>
    </location>
</feature>
<evidence type="ECO:0000256" key="6">
    <source>
        <dbReference type="RuleBase" id="RU366025"/>
    </source>
</evidence>
<keyword evidence="11" id="KW-1185">Reference proteome</keyword>
<evidence type="ECO:0000256" key="2">
    <source>
        <dbReference type="ARBA" id="ARBA00022670"/>
    </source>
</evidence>
<feature type="compositionally biased region" description="Basic and acidic residues" evidence="8">
    <location>
        <begin position="531"/>
        <end position="545"/>
    </location>
</feature>
<dbReference type="GO" id="GO:0004843">
    <property type="term" value="F:cysteine-type deubiquitinase activity"/>
    <property type="evidence" value="ECO:0007669"/>
    <property type="project" value="UniProtKB-UniRule"/>
</dbReference>
<organism evidence="10 11">
    <name type="scientific">Rhizophagus irregularis (strain DAOM 197198w)</name>
    <name type="common">Glomus intraradices</name>
    <dbReference type="NCBI Taxonomy" id="1432141"/>
    <lineage>
        <taxon>Eukaryota</taxon>
        <taxon>Fungi</taxon>
        <taxon>Fungi incertae sedis</taxon>
        <taxon>Mucoromycota</taxon>
        <taxon>Glomeromycotina</taxon>
        <taxon>Glomeromycetes</taxon>
        <taxon>Glomerales</taxon>
        <taxon>Glomeraceae</taxon>
        <taxon>Rhizophagus</taxon>
    </lineage>
</organism>
<dbReference type="PROSITE" id="PS50235">
    <property type="entry name" value="USP_3"/>
    <property type="match status" value="1"/>
</dbReference>
<dbReference type="CDD" id="cd02666">
    <property type="entry name" value="Peptidase_C19J"/>
    <property type="match status" value="1"/>
</dbReference>
<evidence type="ECO:0000256" key="7">
    <source>
        <dbReference type="SAM" id="Coils"/>
    </source>
</evidence>
<gene>
    <name evidence="10" type="ORF">RirG_069420</name>
</gene>
<feature type="compositionally biased region" description="Polar residues" evidence="8">
    <location>
        <begin position="550"/>
        <end position="563"/>
    </location>
</feature>
<protein>
    <recommendedName>
        <fullName evidence="6">Ubiquitin carboxyl-terminal hydrolase</fullName>
        <ecNumber evidence="6">3.4.19.12</ecNumber>
    </recommendedName>
</protein>
<dbReference type="AlphaFoldDB" id="A0A015KXZ2"/>
<evidence type="ECO:0000313" key="11">
    <source>
        <dbReference type="Proteomes" id="UP000022910"/>
    </source>
</evidence>
<dbReference type="PROSITE" id="PS00972">
    <property type="entry name" value="USP_1"/>
    <property type="match status" value="1"/>
</dbReference>
<evidence type="ECO:0000256" key="8">
    <source>
        <dbReference type="SAM" id="MobiDB-lite"/>
    </source>
</evidence>
<dbReference type="InterPro" id="IPR038765">
    <property type="entry name" value="Papain-like_cys_pep_sf"/>
</dbReference>
<evidence type="ECO:0000256" key="5">
    <source>
        <dbReference type="ARBA" id="ARBA00022807"/>
    </source>
</evidence>
<comment type="similarity">
    <text evidence="6">Belongs to the peptidase C19 family.</text>
</comment>
<accession>A0A015KXZ2</accession>
<dbReference type="GO" id="GO:0016579">
    <property type="term" value="P:protein deubiquitination"/>
    <property type="evidence" value="ECO:0007669"/>
    <property type="project" value="InterPro"/>
</dbReference>